<protein>
    <submittedName>
        <fullName evidence="3">Chalcone synthase</fullName>
    </submittedName>
</protein>
<dbReference type="InterPro" id="IPR016039">
    <property type="entry name" value="Thiolase-like"/>
</dbReference>
<organism evidence="3 4">
    <name type="scientific">Paenibacillus baekrokdamisoli</name>
    <dbReference type="NCBI Taxonomy" id="1712516"/>
    <lineage>
        <taxon>Bacteria</taxon>
        <taxon>Bacillati</taxon>
        <taxon>Bacillota</taxon>
        <taxon>Bacilli</taxon>
        <taxon>Bacillales</taxon>
        <taxon>Paenibacillaceae</taxon>
        <taxon>Paenibacillus</taxon>
    </lineage>
</organism>
<dbReference type="SUPFAM" id="SSF53901">
    <property type="entry name" value="Thiolase-like"/>
    <property type="match status" value="2"/>
</dbReference>
<dbReference type="PIRSF" id="PIRSF000451">
    <property type="entry name" value="PKS_III"/>
    <property type="match status" value="1"/>
</dbReference>
<dbReference type="PANTHER" id="PTHR11877:SF46">
    <property type="entry name" value="TYPE III POLYKETIDE SYNTHASE A"/>
    <property type="match status" value="1"/>
</dbReference>
<evidence type="ECO:0000256" key="1">
    <source>
        <dbReference type="ARBA" id="ARBA00005531"/>
    </source>
</evidence>
<dbReference type="GO" id="GO:0016747">
    <property type="term" value="F:acyltransferase activity, transferring groups other than amino-acyl groups"/>
    <property type="evidence" value="ECO:0007669"/>
    <property type="project" value="InterPro"/>
</dbReference>
<reference evidence="3 4" key="1">
    <citation type="submission" date="2018-11" db="EMBL/GenBank/DDBJ databases">
        <title>Complete genome sequence of Paenibacillus baekrokdamisoli strain KCTC 33723.</title>
        <authorList>
            <person name="Kang S.W."/>
            <person name="Lee K.C."/>
            <person name="Kim K.K."/>
            <person name="Kim J.S."/>
            <person name="Kim D.S."/>
            <person name="Ko S.H."/>
            <person name="Yang S.H."/>
            <person name="Lee J.S."/>
        </authorList>
    </citation>
    <scope>NUCLEOTIDE SEQUENCE [LARGE SCALE GENOMIC DNA]</scope>
    <source>
        <strain evidence="3 4">KCTC 33723</strain>
    </source>
</reference>
<dbReference type="AlphaFoldDB" id="A0A3G9J686"/>
<keyword evidence="2" id="KW-0808">Transferase</keyword>
<name>A0A3G9J686_9BACL</name>
<dbReference type="InterPro" id="IPR001099">
    <property type="entry name" value="Chalcone/stilbene_synt_N"/>
</dbReference>
<sequence length="372" mass="40608">MIMESDKGAPIASILGIGTAVPPYRIVQSEVSARLAEALSDYPDSVRWARRIFKQCGVETRYTCEPSLVGSTAACRYLPSSPLEEVPTTRERMDVYKRESMPLGLEAARLALLDSRADPLDVTHIITVSCTGQYLPGLDALLVKELQLSPHVNRIPLQFLGCAAGLKAICLARQLIAAAPSATILIVCVELCTLHIQPSGKREALFGASFFGDGASACIVGCAGDEHQGYLQLGEDMSVLLPDSSEEMVWEVGNRGFDLYLSPNIPRILGQYLPAELDRFLRVEDKPELWAIHPGGRGIVDTLQDLCALTDEQTSYSRRILRDYGNLSSATILFVLQEMRDDLRRRKSGRAAGLALAFGPGVTAEIIRIAYV</sequence>
<dbReference type="Gene3D" id="3.40.47.10">
    <property type="match status" value="2"/>
</dbReference>
<dbReference type="PANTHER" id="PTHR11877">
    <property type="entry name" value="HYDROXYMETHYLGLUTARYL-COA SYNTHASE"/>
    <property type="match status" value="1"/>
</dbReference>
<comment type="similarity">
    <text evidence="1">Belongs to the thiolase-like superfamily. Chalcone/stilbene synthases family.</text>
</comment>
<gene>
    <name evidence="3" type="ORF">Back11_51500</name>
</gene>
<dbReference type="InterPro" id="IPR012328">
    <property type="entry name" value="Chalcone/stilbene_synt_C"/>
</dbReference>
<dbReference type="GO" id="GO:0030639">
    <property type="term" value="P:polyketide biosynthetic process"/>
    <property type="evidence" value="ECO:0007669"/>
    <property type="project" value="TreeGrafter"/>
</dbReference>
<dbReference type="Pfam" id="PF02797">
    <property type="entry name" value="Chal_sti_synt_C"/>
    <property type="match status" value="1"/>
</dbReference>
<dbReference type="EMBL" id="AP019308">
    <property type="protein sequence ID" value="BBH23805.1"/>
    <property type="molecule type" value="Genomic_DNA"/>
</dbReference>
<dbReference type="CDD" id="cd00831">
    <property type="entry name" value="CHS_like"/>
    <property type="match status" value="1"/>
</dbReference>
<dbReference type="Proteomes" id="UP000275368">
    <property type="component" value="Chromosome"/>
</dbReference>
<dbReference type="Pfam" id="PF00195">
    <property type="entry name" value="Chal_sti_synt_N"/>
    <property type="match status" value="1"/>
</dbReference>
<dbReference type="KEGG" id="pbk:Back11_51500"/>
<keyword evidence="4" id="KW-1185">Reference proteome</keyword>
<proteinExistence type="inferred from homology"/>
<accession>A0A3G9J686</accession>
<evidence type="ECO:0000256" key="2">
    <source>
        <dbReference type="ARBA" id="ARBA00022679"/>
    </source>
</evidence>
<evidence type="ECO:0000313" key="4">
    <source>
        <dbReference type="Proteomes" id="UP000275368"/>
    </source>
</evidence>
<dbReference type="InterPro" id="IPR011141">
    <property type="entry name" value="Polyketide_synthase_type-III"/>
</dbReference>
<evidence type="ECO:0000313" key="3">
    <source>
        <dbReference type="EMBL" id="BBH23805.1"/>
    </source>
</evidence>